<feature type="domain" description="Methyltransferase type 11" evidence="1">
    <location>
        <begin position="44"/>
        <end position="123"/>
    </location>
</feature>
<protein>
    <recommendedName>
        <fullName evidence="1">Methyltransferase type 11 domain-containing protein</fullName>
    </recommendedName>
</protein>
<organism evidence="2 3">
    <name type="scientific">Gomphillus americanus</name>
    <dbReference type="NCBI Taxonomy" id="1940652"/>
    <lineage>
        <taxon>Eukaryota</taxon>
        <taxon>Fungi</taxon>
        <taxon>Dikarya</taxon>
        <taxon>Ascomycota</taxon>
        <taxon>Pezizomycotina</taxon>
        <taxon>Lecanoromycetes</taxon>
        <taxon>OSLEUM clade</taxon>
        <taxon>Ostropomycetidae</taxon>
        <taxon>Ostropales</taxon>
        <taxon>Graphidaceae</taxon>
        <taxon>Gomphilloideae</taxon>
        <taxon>Gomphillus</taxon>
    </lineage>
</organism>
<dbReference type="GO" id="GO:0008757">
    <property type="term" value="F:S-adenosylmethionine-dependent methyltransferase activity"/>
    <property type="evidence" value="ECO:0007669"/>
    <property type="project" value="InterPro"/>
</dbReference>
<accession>A0A8H3FDF1</accession>
<dbReference type="Gene3D" id="3.40.50.150">
    <property type="entry name" value="Vaccinia Virus protein VP39"/>
    <property type="match status" value="1"/>
</dbReference>
<dbReference type="OrthoDB" id="2013972at2759"/>
<comment type="caution">
    <text evidence="2">The sequence shown here is derived from an EMBL/GenBank/DDBJ whole genome shotgun (WGS) entry which is preliminary data.</text>
</comment>
<evidence type="ECO:0000313" key="3">
    <source>
        <dbReference type="Proteomes" id="UP000664169"/>
    </source>
</evidence>
<reference evidence="2" key="1">
    <citation type="submission" date="2021-03" db="EMBL/GenBank/DDBJ databases">
        <authorList>
            <person name="Tagirdzhanova G."/>
        </authorList>
    </citation>
    <scope>NUCLEOTIDE SEQUENCE</scope>
</reference>
<dbReference type="InterPro" id="IPR029063">
    <property type="entry name" value="SAM-dependent_MTases_sf"/>
</dbReference>
<keyword evidence="3" id="KW-1185">Reference proteome</keyword>
<sequence length="250" mass="27276">MSFSSVPSETRIVFTNEQVTGPPAREMIRLAGINESSIVLDNATGGGVAALAAKAKYAADINDSMLALAKSRGLNTLKADQTNLPLDSATFTHITNSFGVFFSADDNVVLKETHRLLVPGGIAGFTSWKSIGWWADVAPHMPLPLPSHPESLFPAKWNEADVIREKMTRAGFGGVDVTEYSFRPQVLVKEFAEATAVLVKTIARRVWSEEDFARYGPGIEGRIVDCIKDRYENTWDGVMTALITVGRKSE</sequence>
<evidence type="ECO:0000313" key="2">
    <source>
        <dbReference type="EMBL" id="CAF9920627.1"/>
    </source>
</evidence>
<dbReference type="EMBL" id="CAJPDQ010000016">
    <property type="protein sequence ID" value="CAF9920627.1"/>
    <property type="molecule type" value="Genomic_DNA"/>
</dbReference>
<dbReference type="Pfam" id="PF08241">
    <property type="entry name" value="Methyltransf_11"/>
    <property type="match status" value="1"/>
</dbReference>
<proteinExistence type="predicted"/>
<dbReference type="AlphaFoldDB" id="A0A8H3FDF1"/>
<evidence type="ECO:0000259" key="1">
    <source>
        <dbReference type="Pfam" id="PF08241"/>
    </source>
</evidence>
<dbReference type="Proteomes" id="UP000664169">
    <property type="component" value="Unassembled WGS sequence"/>
</dbReference>
<name>A0A8H3FDF1_9LECA</name>
<gene>
    <name evidence="2" type="ORF">GOMPHAMPRED_002094</name>
</gene>
<dbReference type="SUPFAM" id="SSF53335">
    <property type="entry name" value="S-adenosyl-L-methionine-dependent methyltransferases"/>
    <property type="match status" value="1"/>
</dbReference>
<dbReference type="InterPro" id="IPR013216">
    <property type="entry name" value="Methyltransf_11"/>
</dbReference>